<accession>A0AAN9CGN8</accession>
<evidence type="ECO:0000313" key="4">
    <source>
        <dbReference type="EMBL" id="KAK7136750.1"/>
    </source>
</evidence>
<dbReference type="AlphaFoldDB" id="A0AAN9CGN8"/>
<organism evidence="4 5">
    <name type="scientific">Phoxinus phoxinus</name>
    <name type="common">Eurasian minnow</name>
    <dbReference type="NCBI Taxonomy" id="58324"/>
    <lineage>
        <taxon>Eukaryota</taxon>
        <taxon>Metazoa</taxon>
        <taxon>Chordata</taxon>
        <taxon>Craniata</taxon>
        <taxon>Vertebrata</taxon>
        <taxon>Euteleostomi</taxon>
        <taxon>Actinopterygii</taxon>
        <taxon>Neopterygii</taxon>
        <taxon>Teleostei</taxon>
        <taxon>Ostariophysi</taxon>
        <taxon>Cypriniformes</taxon>
        <taxon>Leuciscidae</taxon>
        <taxon>Phoxininae</taxon>
        <taxon>Phoxinus</taxon>
    </lineage>
</organism>
<feature type="transmembrane region" description="Helical" evidence="1">
    <location>
        <begin position="231"/>
        <end position="253"/>
    </location>
</feature>
<evidence type="ECO:0000256" key="2">
    <source>
        <dbReference type="SAM" id="SignalP"/>
    </source>
</evidence>
<proteinExistence type="predicted"/>
<dbReference type="PROSITE" id="PS50835">
    <property type="entry name" value="IG_LIKE"/>
    <property type="match status" value="1"/>
</dbReference>
<dbReference type="SMART" id="SM00409">
    <property type="entry name" value="IG"/>
    <property type="match status" value="1"/>
</dbReference>
<dbReference type="InterPro" id="IPR013106">
    <property type="entry name" value="Ig_V-set"/>
</dbReference>
<dbReference type="InterPro" id="IPR036179">
    <property type="entry name" value="Ig-like_dom_sf"/>
</dbReference>
<dbReference type="InterPro" id="IPR003599">
    <property type="entry name" value="Ig_sub"/>
</dbReference>
<protein>
    <recommendedName>
        <fullName evidence="3">Ig-like domain-containing protein</fullName>
    </recommendedName>
</protein>
<dbReference type="Proteomes" id="UP001364617">
    <property type="component" value="Unassembled WGS sequence"/>
</dbReference>
<dbReference type="Pfam" id="PF07686">
    <property type="entry name" value="V-set"/>
    <property type="match status" value="1"/>
</dbReference>
<feature type="signal peptide" evidence="2">
    <location>
        <begin position="1"/>
        <end position="19"/>
    </location>
</feature>
<evidence type="ECO:0000313" key="5">
    <source>
        <dbReference type="Proteomes" id="UP001364617"/>
    </source>
</evidence>
<evidence type="ECO:0000256" key="1">
    <source>
        <dbReference type="SAM" id="Phobius"/>
    </source>
</evidence>
<reference evidence="4 5" key="1">
    <citation type="submission" date="2024-02" db="EMBL/GenBank/DDBJ databases">
        <title>Chromosome-level genome assembly of the Eurasian Minnow (Phoxinus phoxinus).</title>
        <authorList>
            <person name="Oriowo T.O."/>
            <person name="Martin S."/>
            <person name="Stange M."/>
            <person name="Chrysostomakis Y."/>
            <person name="Brown T."/>
            <person name="Winkler S."/>
            <person name="Kukowka S."/>
            <person name="Myers E.W."/>
            <person name="Bohne A."/>
        </authorList>
    </citation>
    <scope>NUCLEOTIDE SEQUENCE [LARGE SCALE GENOMIC DNA]</scope>
    <source>
        <strain evidence="4">ZFMK-TIS-60720</strain>
        <tissue evidence="4">Whole Organism</tissue>
    </source>
</reference>
<gene>
    <name evidence="4" type="ORF">R3I93_016952</name>
</gene>
<dbReference type="InterPro" id="IPR007110">
    <property type="entry name" value="Ig-like_dom"/>
</dbReference>
<dbReference type="InterPro" id="IPR013783">
    <property type="entry name" value="Ig-like_fold"/>
</dbReference>
<comment type="caution">
    <text evidence="4">The sequence shown here is derived from an EMBL/GenBank/DDBJ whole genome shotgun (WGS) entry which is preliminary data.</text>
</comment>
<dbReference type="Gene3D" id="2.60.40.10">
    <property type="entry name" value="Immunoglobulins"/>
    <property type="match status" value="2"/>
</dbReference>
<evidence type="ECO:0000259" key="3">
    <source>
        <dbReference type="PROSITE" id="PS50835"/>
    </source>
</evidence>
<dbReference type="PANTHER" id="PTHR21063">
    <property type="entry name" value="LFA-3"/>
    <property type="match status" value="1"/>
</dbReference>
<keyword evidence="1" id="KW-1133">Transmembrane helix</keyword>
<keyword evidence="2" id="KW-0732">Signal</keyword>
<name>A0AAN9CGN8_9TELE</name>
<dbReference type="PANTHER" id="PTHR21063:SF4">
    <property type="entry name" value="CD48 ANTIGEN-RELATED"/>
    <property type="match status" value="1"/>
</dbReference>
<dbReference type="SUPFAM" id="SSF48726">
    <property type="entry name" value="Immunoglobulin"/>
    <property type="match status" value="2"/>
</dbReference>
<dbReference type="EMBL" id="JAYKXH010000018">
    <property type="protein sequence ID" value="KAK7136750.1"/>
    <property type="molecule type" value="Genomic_DNA"/>
</dbReference>
<keyword evidence="1" id="KW-0812">Transmembrane</keyword>
<sequence length="267" mass="29413">MIDAVLFCSCCFLLDGVFGVETDGEINVMEGDSFTLRTGLTGIQSDDEIEWRFGSSKTRITRIAAGNVTKYDDENFRDRLQLDRQTGDLTITNVSNEHGGVYQLSIIINNKKSIRRFSVTVYAPLPVPVIFSDTSQCSLSAERSSMIVLCLVLNVSHVTLSWYKGKSLLSSISVSDLSISLSLPLEVEYQDKNTHSCVINNPIRNQTTHLDINTLCHTCADCDLCFDTPEAVIRLVVTALMGVAAVAAVVLLVNDIRRVGRAQTIKQ</sequence>
<feature type="chain" id="PRO_5042928977" description="Ig-like domain-containing protein" evidence="2">
    <location>
        <begin position="20"/>
        <end position="267"/>
    </location>
</feature>
<keyword evidence="1" id="KW-0472">Membrane</keyword>
<feature type="domain" description="Ig-like" evidence="3">
    <location>
        <begin position="128"/>
        <end position="213"/>
    </location>
</feature>
<keyword evidence="5" id="KW-1185">Reference proteome</keyword>